<proteinExistence type="predicted"/>
<protein>
    <recommendedName>
        <fullName evidence="5">Collagen-like protein</fullName>
    </recommendedName>
</protein>
<feature type="compositionally biased region" description="Basic and acidic residues" evidence="1">
    <location>
        <begin position="52"/>
        <end position="64"/>
    </location>
</feature>
<sequence>MLKLILKRISFLLTVSLLVNGLPASASEFDTLLCLEKSGKIARDYRRDNRDDDYRGRYYDRDGENGSDGRSGRSGRKGRDATVFADGSPVNLDLSGRDGEDGEDGEDGYRPRCRRGYGGKVKRNIHAPDGGRGGDGGSGGNGGSGGSLTIYYSKITDLKSIFVRSQGGEGGRGGRGGDGARGCRCRRRSWTFESCSGKKGTDSYKCKKRKYRCYQGSDGRDGRDGRYGNRGRLGFLSLVKGKQQLSPDNPKAELSFSESQGKSIRLSKNRWIARNGAVSLLAPGSAITDTYREFDKRIERNFQLDWQEKQPISNFQKANLKLNLNNDGKIEIDFPKKLWLDISKKQEGDLTKLVVNHAIPEKEVTELKPADFVGSGENLTFSIVDLAGKSDIIKTRFRVEYEIRGDNGGEYEYEIPSELVTQDYNRFILALGKLPIPKAGLELGTKVRVKVTAIRSLGKRSKKQTIKWKGRVRSRK</sequence>
<evidence type="ECO:0000313" key="3">
    <source>
        <dbReference type="EMBL" id="BAY82431.1"/>
    </source>
</evidence>
<evidence type="ECO:0008006" key="5">
    <source>
        <dbReference type="Google" id="ProtNLM"/>
    </source>
</evidence>
<evidence type="ECO:0000256" key="2">
    <source>
        <dbReference type="SAM" id="SignalP"/>
    </source>
</evidence>
<evidence type="ECO:0000256" key="1">
    <source>
        <dbReference type="SAM" id="MobiDB-lite"/>
    </source>
</evidence>
<gene>
    <name evidence="3" type="ORF">NIES267_19110</name>
</gene>
<name>A0A1Z4LMG7_9CYAN</name>
<dbReference type="EMBL" id="AP018227">
    <property type="protein sequence ID" value="BAY82431.1"/>
    <property type="molecule type" value="Genomic_DNA"/>
</dbReference>
<dbReference type="Proteomes" id="UP000218418">
    <property type="component" value="Chromosome"/>
</dbReference>
<dbReference type="AlphaFoldDB" id="A0A1Z4LMG7"/>
<reference evidence="3 4" key="1">
    <citation type="submission" date="2017-06" db="EMBL/GenBank/DDBJ databases">
        <title>Genome sequencing of cyanobaciteial culture collection at National Institute for Environmental Studies (NIES).</title>
        <authorList>
            <person name="Hirose Y."/>
            <person name="Shimura Y."/>
            <person name="Fujisawa T."/>
            <person name="Nakamura Y."/>
            <person name="Kawachi M."/>
        </authorList>
    </citation>
    <scope>NUCLEOTIDE SEQUENCE [LARGE SCALE GENOMIC DNA]</scope>
    <source>
        <strain evidence="3 4">NIES-267</strain>
    </source>
</reference>
<feature type="signal peptide" evidence="2">
    <location>
        <begin position="1"/>
        <end position="26"/>
    </location>
</feature>
<organism evidence="3 4">
    <name type="scientific">Calothrix parasitica NIES-267</name>
    <dbReference type="NCBI Taxonomy" id="1973488"/>
    <lineage>
        <taxon>Bacteria</taxon>
        <taxon>Bacillati</taxon>
        <taxon>Cyanobacteriota</taxon>
        <taxon>Cyanophyceae</taxon>
        <taxon>Nostocales</taxon>
        <taxon>Calotrichaceae</taxon>
        <taxon>Calothrix</taxon>
    </lineage>
</organism>
<keyword evidence="4" id="KW-1185">Reference proteome</keyword>
<accession>A0A1Z4LMG7</accession>
<feature type="compositionally biased region" description="Basic residues" evidence="1">
    <location>
        <begin position="111"/>
        <end position="125"/>
    </location>
</feature>
<evidence type="ECO:0000313" key="4">
    <source>
        <dbReference type="Proteomes" id="UP000218418"/>
    </source>
</evidence>
<feature type="region of interest" description="Disordered" evidence="1">
    <location>
        <begin position="52"/>
        <end position="141"/>
    </location>
</feature>
<keyword evidence="2" id="KW-0732">Signal</keyword>
<feature type="compositionally biased region" description="Gly residues" evidence="1">
    <location>
        <begin position="130"/>
        <end position="141"/>
    </location>
</feature>
<feature type="chain" id="PRO_5012464515" description="Collagen-like protein" evidence="2">
    <location>
        <begin position="27"/>
        <end position="476"/>
    </location>
</feature>